<keyword evidence="1" id="KW-0472">Membrane</keyword>
<accession>A0ABV7X936</accession>
<feature type="transmembrane region" description="Helical" evidence="1">
    <location>
        <begin position="12"/>
        <end position="32"/>
    </location>
</feature>
<feature type="transmembrane region" description="Helical" evidence="1">
    <location>
        <begin position="191"/>
        <end position="211"/>
    </location>
</feature>
<evidence type="ECO:0000313" key="3">
    <source>
        <dbReference type="EMBL" id="MFC3712218.1"/>
    </source>
</evidence>
<gene>
    <name evidence="3" type="ORF">ACFOMD_06535</name>
</gene>
<dbReference type="InterPro" id="IPR026841">
    <property type="entry name" value="Aur1/Ipt1"/>
</dbReference>
<proteinExistence type="predicted"/>
<name>A0ABV7X936_9SPHN</name>
<evidence type="ECO:0000256" key="1">
    <source>
        <dbReference type="SAM" id="Phobius"/>
    </source>
</evidence>
<comment type="caution">
    <text evidence="3">The sequence shown here is derived from an EMBL/GenBank/DDBJ whole genome shotgun (WGS) entry which is preliminary data.</text>
</comment>
<evidence type="ECO:0000313" key="4">
    <source>
        <dbReference type="Proteomes" id="UP001595615"/>
    </source>
</evidence>
<evidence type="ECO:0000259" key="2">
    <source>
        <dbReference type="Pfam" id="PF14378"/>
    </source>
</evidence>
<feature type="transmembrane region" description="Helical" evidence="1">
    <location>
        <begin position="299"/>
        <end position="319"/>
    </location>
</feature>
<feature type="transmembrane region" description="Helical" evidence="1">
    <location>
        <begin position="269"/>
        <end position="292"/>
    </location>
</feature>
<dbReference type="EMBL" id="JBHRXV010000004">
    <property type="protein sequence ID" value="MFC3712218.1"/>
    <property type="molecule type" value="Genomic_DNA"/>
</dbReference>
<dbReference type="Pfam" id="PF14378">
    <property type="entry name" value="PAP2_3"/>
    <property type="match status" value="1"/>
</dbReference>
<organism evidence="3 4">
    <name type="scientific">Sphingoaurantiacus capsulatus</name>
    <dbReference type="NCBI Taxonomy" id="1771310"/>
    <lineage>
        <taxon>Bacteria</taxon>
        <taxon>Pseudomonadati</taxon>
        <taxon>Pseudomonadota</taxon>
        <taxon>Alphaproteobacteria</taxon>
        <taxon>Sphingomonadales</taxon>
        <taxon>Sphingosinicellaceae</taxon>
        <taxon>Sphingoaurantiacus</taxon>
    </lineage>
</organism>
<feature type="transmembrane region" description="Helical" evidence="1">
    <location>
        <begin position="44"/>
        <end position="65"/>
    </location>
</feature>
<dbReference type="RefSeq" id="WP_380858658.1">
    <property type="nucleotide sequence ID" value="NZ_JBHRXV010000004.1"/>
</dbReference>
<feature type="domain" description="Inositolphosphotransferase Aur1/Ipt1" evidence="2">
    <location>
        <begin position="129"/>
        <end position="336"/>
    </location>
</feature>
<reference evidence="4" key="1">
    <citation type="journal article" date="2019" name="Int. J. Syst. Evol. Microbiol.">
        <title>The Global Catalogue of Microorganisms (GCM) 10K type strain sequencing project: providing services to taxonomists for standard genome sequencing and annotation.</title>
        <authorList>
            <consortium name="The Broad Institute Genomics Platform"/>
            <consortium name="The Broad Institute Genome Sequencing Center for Infectious Disease"/>
            <person name="Wu L."/>
            <person name="Ma J."/>
        </authorList>
    </citation>
    <scope>NUCLEOTIDE SEQUENCE [LARGE SCALE GENOMIC DNA]</scope>
    <source>
        <strain evidence="4">KCTC 42644</strain>
    </source>
</reference>
<feature type="transmembrane region" description="Helical" evidence="1">
    <location>
        <begin position="158"/>
        <end position="179"/>
    </location>
</feature>
<sequence length="362" mass="40785">MSHDTAREIRLFALVALLIAGYGAAVSTVAIAHGQLELIFMKEIGNTMAAIWITAFAFVFCAYALDLMLRRRPERPLMVMASEFRAQVLRPDWLIARTTVVAGWFCLMIFFTPFKVMIGHIQGFPLDRALAGLDRAIFMGHDPWELTHALFGSAPVTFILHMGYNMWFVMMWLSIIYFMMRPELVRLRARYIVAFLLSWMIVGSFAAYFLASAGPCFYERAFGDPQFRPLMDRLQAVDAQLQTIYPTFGVHGLRLQDLLWSNFVAKRDLFGGGISAMPSMHVSLAVLMACAGWKLNRRLGWILTVFAGAIWVGSVHFGWHYATDGLVALGMTLGIWKASGWLVDRLVMREAPAAAWRPALAE</sequence>
<dbReference type="Proteomes" id="UP001595615">
    <property type="component" value="Unassembled WGS sequence"/>
</dbReference>
<keyword evidence="4" id="KW-1185">Reference proteome</keyword>
<keyword evidence="1" id="KW-1133">Transmembrane helix</keyword>
<protein>
    <submittedName>
        <fullName evidence="3">Phosphatase PAP2 family protein</fullName>
    </submittedName>
</protein>
<keyword evidence="1" id="KW-0812">Transmembrane</keyword>
<feature type="transmembrane region" description="Helical" evidence="1">
    <location>
        <begin position="94"/>
        <end position="114"/>
    </location>
</feature>